<sequence length="276" mass="30261">MKNSWGKRWGEQGYYRLCRGQGMCGMNTMVSAAVVNKLRLVSPWPWFPPQTSSLNPRPNLVLPLHPRTSIPLAMADGSTGVTAESTTAMTGMDEKKYFRKVLSEIVSLNSWFTVAMFVGLSLATPGQVRSLEEKAACDPDATLRKQLVFFEITSFSFFIFSAFIGKAANIIIYVYEMKGYSNPHRQLVALAGFYLAVYGTMIGCIFLVLSMVEVVQIKLGKLNCGSKYAPLTAGVMLVVVSSTLLTYFSAVTYGLYVTATTVTADRKAQKSTALAT</sequence>
<accession>A0ACB9S484</accession>
<name>A0ACB9S484_9MYRT</name>
<organism evidence="1 2">
    <name type="scientific">Melastoma candidum</name>
    <dbReference type="NCBI Taxonomy" id="119954"/>
    <lineage>
        <taxon>Eukaryota</taxon>
        <taxon>Viridiplantae</taxon>
        <taxon>Streptophyta</taxon>
        <taxon>Embryophyta</taxon>
        <taxon>Tracheophyta</taxon>
        <taxon>Spermatophyta</taxon>
        <taxon>Magnoliopsida</taxon>
        <taxon>eudicotyledons</taxon>
        <taxon>Gunneridae</taxon>
        <taxon>Pentapetalae</taxon>
        <taxon>rosids</taxon>
        <taxon>malvids</taxon>
        <taxon>Myrtales</taxon>
        <taxon>Melastomataceae</taxon>
        <taxon>Melastomatoideae</taxon>
        <taxon>Melastomateae</taxon>
        <taxon>Melastoma</taxon>
    </lineage>
</organism>
<dbReference type="EMBL" id="CM042881">
    <property type="protein sequence ID" value="KAI4385745.1"/>
    <property type="molecule type" value="Genomic_DNA"/>
</dbReference>
<keyword evidence="2" id="KW-1185">Reference proteome</keyword>
<evidence type="ECO:0000313" key="2">
    <source>
        <dbReference type="Proteomes" id="UP001057402"/>
    </source>
</evidence>
<reference evidence="2" key="1">
    <citation type="journal article" date="2023" name="Front. Plant Sci.">
        <title>Chromosomal-level genome assembly of Melastoma candidum provides insights into trichome evolution.</title>
        <authorList>
            <person name="Zhong Y."/>
            <person name="Wu W."/>
            <person name="Sun C."/>
            <person name="Zou P."/>
            <person name="Liu Y."/>
            <person name="Dai S."/>
            <person name="Zhou R."/>
        </authorList>
    </citation>
    <scope>NUCLEOTIDE SEQUENCE [LARGE SCALE GENOMIC DNA]</scope>
</reference>
<comment type="caution">
    <text evidence="1">The sequence shown here is derived from an EMBL/GenBank/DDBJ whole genome shotgun (WGS) entry which is preliminary data.</text>
</comment>
<evidence type="ECO:0000313" key="1">
    <source>
        <dbReference type="EMBL" id="KAI4385745.1"/>
    </source>
</evidence>
<protein>
    <submittedName>
        <fullName evidence="1">Uncharacterized protein</fullName>
    </submittedName>
</protein>
<gene>
    <name evidence="1" type="ORF">MLD38_003738</name>
</gene>
<proteinExistence type="predicted"/>
<dbReference type="Proteomes" id="UP001057402">
    <property type="component" value="Chromosome 2"/>
</dbReference>